<gene>
    <name evidence="2" type="ORF">J3R73_000357</name>
</gene>
<name>A0ABU0F7H7_9HYPH</name>
<keyword evidence="1" id="KW-0732">Signal</keyword>
<proteinExistence type="predicted"/>
<evidence type="ECO:0000313" key="2">
    <source>
        <dbReference type="EMBL" id="MDQ0390565.1"/>
    </source>
</evidence>
<evidence type="ECO:0000313" key="3">
    <source>
        <dbReference type="Proteomes" id="UP001237448"/>
    </source>
</evidence>
<dbReference type="Proteomes" id="UP001237448">
    <property type="component" value="Unassembled WGS sequence"/>
</dbReference>
<sequence>MRVYMHNSVKFFGAILFCALFFLVSTTSSFAQTLIQQMEGSWILGNVRLQIVKKADDAYEAEYTGSRPLSVDASDGSEFTNVTFSGQGDFKCLYHVTMGPENVNSRSMRLDPHGASSPTCPKGWFSGPLQRHAPSLTQCQNTCLMIKSNCSEDKKSLLEACYANMKSRCIDDCTRHYGYSLDVCEEQMCDPKEALNVANFDRHCSSELDEVHECSSEYSSCLESCNN</sequence>
<feature type="signal peptide" evidence="1">
    <location>
        <begin position="1"/>
        <end position="31"/>
    </location>
</feature>
<protein>
    <submittedName>
        <fullName evidence="2">Uncharacterized protein</fullName>
    </submittedName>
</protein>
<keyword evidence="3" id="KW-1185">Reference proteome</keyword>
<dbReference type="EMBL" id="JAUSVK010000001">
    <property type="protein sequence ID" value="MDQ0390565.1"/>
    <property type="molecule type" value="Genomic_DNA"/>
</dbReference>
<comment type="caution">
    <text evidence="2">The sequence shown here is derived from an EMBL/GenBank/DDBJ whole genome shotgun (WGS) entry which is preliminary data.</text>
</comment>
<feature type="chain" id="PRO_5045802981" evidence="1">
    <location>
        <begin position="32"/>
        <end position="227"/>
    </location>
</feature>
<evidence type="ECO:0000256" key="1">
    <source>
        <dbReference type="SAM" id="SignalP"/>
    </source>
</evidence>
<organism evidence="2 3">
    <name type="scientific">Labrys monachus</name>
    <dbReference type="NCBI Taxonomy" id="217067"/>
    <lineage>
        <taxon>Bacteria</taxon>
        <taxon>Pseudomonadati</taxon>
        <taxon>Pseudomonadota</taxon>
        <taxon>Alphaproteobacteria</taxon>
        <taxon>Hyphomicrobiales</taxon>
        <taxon>Xanthobacteraceae</taxon>
        <taxon>Labrys</taxon>
    </lineage>
</organism>
<accession>A0ABU0F7H7</accession>
<reference evidence="2 3" key="1">
    <citation type="submission" date="2023-07" db="EMBL/GenBank/DDBJ databases">
        <title>Genomic Encyclopedia of Type Strains, Phase IV (KMG-IV): sequencing the most valuable type-strain genomes for metagenomic binning, comparative biology and taxonomic classification.</title>
        <authorList>
            <person name="Goeker M."/>
        </authorList>
    </citation>
    <scope>NUCLEOTIDE SEQUENCE [LARGE SCALE GENOMIC DNA]</scope>
    <source>
        <strain evidence="2 3">DSM 5896</strain>
    </source>
</reference>